<dbReference type="EMBL" id="LS483250">
    <property type="protein sequence ID" value="SQD78668.1"/>
    <property type="molecule type" value="Genomic_DNA"/>
</dbReference>
<dbReference type="Proteomes" id="UP000250163">
    <property type="component" value="Chromosome MORIYA"/>
</dbReference>
<feature type="transmembrane region" description="Helical" evidence="1">
    <location>
        <begin position="6"/>
        <end position="24"/>
    </location>
</feature>
<feature type="transmembrane region" description="Helical" evidence="1">
    <location>
        <begin position="36"/>
        <end position="57"/>
    </location>
</feature>
<keyword evidence="1" id="KW-0812">Transmembrane</keyword>
<sequence length="63" mass="7611">MWVLHCTLVNNYTDILCCLFILIYRKSIYYHIDISIFTYIYIFLHIFVFGIALWFAMLLNAPL</sequence>
<evidence type="ECO:0000256" key="1">
    <source>
        <dbReference type="SAM" id="Phobius"/>
    </source>
</evidence>
<keyword evidence="3" id="KW-1185">Reference proteome</keyword>
<organism evidence="2 3">
    <name type="scientific">Moritella yayanosii</name>
    <dbReference type="NCBI Taxonomy" id="69539"/>
    <lineage>
        <taxon>Bacteria</taxon>
        <taxon>Pseudomonadati</taxon>
        <taxon>Pseudomonadota</taxon>
        <taxon>Gammaproteobacteria</taxon>
        <taxon>Alteromonadales</taxon>
        <taxon>Moritellaceae</taxon>
        <taxon>Moritella</taxon>
    </lineage>
</organism>
<proteinExistence type="predicted"/>
<keyword evidence="1" id="KW-0472">Membrane</keyword>
<reference evidence="3" key="1">
    <citation type="submission" date="2018-05" db="EMBL/GenBank/DDBJ databases">
        <authorList>
            <person name="Cea G.-C."/>
            <person name="William W."/>
        </authorList>
    </citation>
    <scope>NUCLEOTIDE SEQUENCE [LARGE SCALE GENOMIC DNA]</scope>
    <source>
        <strain evidence="3">DB21MT 5</strain>
    </source>
</reference>
<dbReference type="AlphaFoldDB" id="A0A330LS45"/>
<protein>
    <submittedName>
        <fullName evidence="2">Uncharacterized protein</fullName>
    </submittedName>
</protein>
<keyword evidence="1" id="KW-1133">Transmembrane helix</keyword>
<evidence type="ECO:0000313" key="3">
    <source>
        <dbReference type="Proteomes" id="UP000250163"/>
    </source>
</evidence>
<gene>
    <name evidence="2" type="ORF">MORIYA_2190</name>
</gene>
<evidence type="ECO:0000313" key="2">
    <source>
        <dbReference type="EMBL" id="SQD78668.1"/>
    </source>
</evidence>
<accession>A0A330LS45</accession>
<dbReference type="KEGG" id="mya:MORIYA_2190"/>
<name>A0A330LS45_9GAMM</name>